<evidence type="ECO:0000256" key="1">
    <source>
        <dbReference type="ARBA" id="ARBA00006773"/>
    </source>
</evidence>
<feature type="domain" description="Adenine deaminase C-terminal" evidence="7">
    <location>
        <begin position="398"/>
        <end position="563"/>
    </location>
</feature>
<evidence type="ECO:0000259" key="7">
    <source>
        <dbReference type="Pfam" id="PF13382"/>
    </source>
</evidence>
<comment type="catalytic activity">
    <reaction evidence="5">
        <text>adenine + H2O + H(+) = hypoxanthine + NH4(+)</text>
        <dbReference type="Rhea" id="RHEA:23688"/>
        <dbReference type="ChEBI" id="CHEBI:15377"/>
        <dbReference type="ChEBI" id="CHEBI:15378"/>
        <dbReference type="ChEBI" id="CHEBI:16708"/>
        <dbReference type="ChEBI" id="CHEBI:17368"/>
        <dbReference type="ChEBI" id="CHEBI:28938"/>
        <dbReference type="EC" id="3.5.4.2"/>
    </reaction>
</comment>
<evidence type="ECO:0000256" key="5">
    <source>
        <dbReference type="ARBA" id="ARBA00047720"/>
    </source>
</evidence>
<dbReference type="PANTHER" id="PTHR11113">
    <property type="entry name" value="N-ACETYLGLUCOSAMINE-6-PHOSPHATE DEACETYLASE"/>
    <property type="match status" value="1"/>
</dbReference>
<evidence type="ECO:0000256" key="2">
    <source>
        <dbReference type="ARBA" id="ARBA00012782"/>
    </source>
</evidence>
<dbReference type="Pfam" id="PF13382">
    <property type="entry name" value="Adenine_deam_C"/>
    <property type="match status" value="1"/>
</dbReference>
<dbReference type="InterPro" id="IPR011059">
    <property type="entry name" value="Metal-dep_hydrolase_composite"/>
</dbReference>
<evidence type="ECO:0000256" key="3">
    <source>
        <dbReference type="ARBA" id="ARBA00022801"/>
    </source>
</evidence>
<dbReference type="EMBL" id="JARBJD010000011">
    <property type="protein sequence ID" value="KAK2962375.1"/>
    <property type="molecule type" value="Genomic_DNA"/>
</dbReference>
<reference evidence="8 9" key="1">
    <citation type="journal article" date="2022" name="bioRxiv">
        <title>Genomics of Preaxostyla Flagellates Illuminates Evolutionary Transitions and the Path Towards Mitochondrial Loss.</title>
        <authorList>
            <person name="Novak L.V.F."/>
            <person name="Treitli S.C."/>
            <person name="Pyrih J."/>
            <person name="Halakuc P."/>
            <person name="Pipaliya S.V."/>
            <person name="Vacek V."/>
            <person name="Brzon O."/>
            <person name="Soukal P."/>
            <person name="Eme L."/>
            <person name="Dacks J.B."/>
            <person name="Karnkowska A."/>
            <person name="Elias M."/>
            <person name="Hampl V."/>
        </authorList>
    </citation>
    <scope>NUCLEOTIDE SEQUENCE [LARGE SCALE GENOMIC DNA]</scope>
    <source>
        <strain evidence="8">NAU3</strain>
        <tissue evidence="8">Gut</tissue>
    </source>
</reference>
<keyword evidence="3 8" id="KW-0378">Hydrolase</keyword>
<dbReference type="NCBIfam" id="TIGR01178">
    <property type="entry name" value="ade"/>
    <property type="match status" value="1"/>
</dbReference>
<evidence type="ECO:0000259" key="6">
    <source>
        <dbReference type="Pfam" id="PF01979"/>
    </source>
</evidence>
<evidence type="ECO:0000256" key="4">
    <source>
        <dbReference type="ARBA" id="ARBA00023211"/>
    </source>
</evidence>
<dbReference type="InterPro" id="IPR026912">
    <property type="entry name" value="Adenine_deam_C"/>
</dbReference>
<comment type="caution">
    <text evidence="8">The sequence shown here is derived from an EMBL/GenBank/DDBJ whole genome shotgun (WGS) entry which is preliminary data.</text>
</comment>
<dbReference type="EC" id="3.5.4.2" evidence="2"/>
<dbReference type="InterPro" id="IPR006680">
    <property type="entry name" value="Amidohydro-rel"/>
</dbReference>
<comment type="similarity">
    <text evidence="1">Belongs to the metallo-dependent hydrolases superfamily. Adenine deaminase family.</text>
</comment>
<accession>A0ABQ9YFE5</accession>
<dbReference type="SUPFAM" id="SSF51556">
    <property type="entry name" value="Metallo-dependent hydrolases"/>
    <property type="match status" value="1"/>
</dbReference>
<keyword evidence="9" id="KW-1185">Reference proteome</keyword>
<dbReference type="HAMAP" id="MF_01518">
    <property type="entry name" value="Adenine_deamin"/>
    <property type="match status" value="1"/>
</dbReference>
<dbReference type="GO" id="GO:0000034">
    <property type="term" value="F:adenine deaminase activity"/>
    <property type="evidence" value="ECO:0007669"/>
    <property type="project" value="UniProtKB-EC"/>
</dbReference>
<name>A0ABQ9YFE5_9EUKA</name>
<dbReference type="Proteomes" id="UP001281761">
    <property type="component" value="Unassembled WGS sequence"/>
</dbReference>
<dbReference type="Gene3D" id="2.30.40.10">
    <property type="entry name" value="Urease, subunit C, domain 1"/>
    <property type="match status" value="1"/>
</dbReference>
<dbReference type="Pfam" id="PF01979">
    <property type="entry name" value="Amidohydro_1"/>
    <property type="match status" value="1"/>
</dbReference>
<feature type="domain" description="Amidohydrolase-related" evidence="6">
    <location>
        <begin position="65"/>
        <end position="346"/>
    </location>
</feature>
<organism evidence="8 9">
    <name type="scientific">Blattamonas nauphoetae</name>
    <dbReference type="NCBI Taxonomy" id="2049346"/>
    <lineage>
        <taxon>Eukaryota</taxon>
        <taxon>Metamonada</taxon>
        <taxon>Preaxostyla</taxon>
        <taxon>Oxymonadida</taxon>
        <taxon>Blattamonas</taxon>
    </lineage>
</organism>
<dbReference type="PANTHER" id="PTHR11113:SF2">
    <property type="entry name" value="ADENINE DEAMINASE"/>
    <property type="match status" value="1"/>
</dbReference>
<gene>
    <name evidence="8" type="ORF">BLNAU_2618</name>
</gene>
<dbReference type="InterPro" id="IPR032466">
    <property type="entry name" value="Metal_Hydrolase"/>
</dbReference>
<dbReference type="InterPro" id="IPR006679">
    <property type="entry name" value="Adenine_deam"/>
</dbReference>
<evidence type="ECO:0000313" key="9">
    <source>
        <dbReference type="Proteomes" id="UP001281761"/>
    </source>
</evidence>
<sequence>METIESRVDVALGKEVADLILKNCQIVNVFTGKLVRADISIKSGRIAGIGKYDLGTEIIDLNGGYVSPGLINTHLHTESSMLAPEIYCQEEAAQGTTTIICDPHEMVNVGGKDALKWFLSKSDSFAINCFVQLPSCVPATNFETNGCPFTSEEMKEFLSHPNVLGLGEMMNYPGVLFKDSEVMAKLKLLDGRIIDGHAPGLSGPQLQGYLTAGIMTDHESTTFAEAKEKVENGQAVLIRQGSSCHNAYDIIKGILEENLDTDTFTFCTDDCQLADLRKHGTIRNHLKIAVSAGMDPVRAVKMATLNAARLFRLRSVGGIAPGYKADLVVFKDLKDFEIDSVFVAGKKFQRQSLPLEPSRIPPNSVHLPPLTAADLEVEKDGWKSDRIYPVVGLIGGQILTEHKTVKGSEVETRIKAGELLRIAVIERHHASGQIGRGLMSGYGLKEGAIGTTVAHDSHNLILAGTNTEDMLVAAKELEKIGGGYVLVKDGVVIGRMALPVYGLMTAKAPDEFLTELQSLLDLTISAGISTSHDAFLTLSFIALPVIPSIRLTDKGMFDVDKFELIQTA</sequence>
<dbReference type="CDD" id="cd01295">
    <property type="entry name" value="AdeC"/>
    <property type="match status" value="1"/>
</dbReference>
<proteinExistence type="inferred from homology"/>
<dbReference type="Gene3D" id="3.20.20.140">
    <property type="entry name" value="Metal-dependent hydrolases"/>
    <property type="match status" value="1"/>
</dbReference>
<protein>
    <recommendedName>
        <fullName evidence="2">adenine deaminase</fullName>
        <ecNumber evidence="2">3.5.4.2</ecNumber>
    </recommendedName>
</protein>
<evidence type="ECO:0000313" key="8">
    <source>
        <dbReference type="EMBL" id="KAK2962375.1"/>
    </source>
</evidence>
<dbReference type="SUPFAM" id="SSF51338">
    <property type="entry name" value="Composite domain of metallo-dependent hydrolases"/>
    <property type="match status" value="1"/>
</dbReference>
<keyword evidence="4" id="KW-0464">Manganese</keyword>